<protein>
    <submittedName>
        <fullName evidence="2">Helix-hairpin-helix domain-containing protein</fullName>
    </submittedName>
</protein>
<dbReference type="AlphaFoldDB" id="A0AAU8FSD2"/>
<feature type="compositionally biased region" description="Polar residues" evidence="1">
    <location>
        <begin position="35"/>
        <end position="48"/>
    </location>
</feature>
<dbReference type="RefSeq" id="WP_353721618.1">
    <property type="nucleotide sequence ID" value="NZ_CP159289.1"/>
</dbReference>
<evidence type="ECO:0000256" key="1">
    <source>
        <dbReference type="SAM" id="MobiDB-lite"/>
    </source>
</evidence>
<feature type="region of interest" description="Disordered" evidence="1">
    <location>
        <begin position="15"/>
        <end position="48"/>
    </location>
</feature>
<dbReference type="GO" id="GO:0015628">
    <property type="term" value="P:protein secretion by the type II secretion system"/>
    <property type="evidence" value="ECO:0007669"/>
    <property type="project" value="TreeGrafter"/>
</dbReference>
<dbReference type="SUPFAM" id="SSF47781">
    <property type="entry name" value="RuvA domain 2-like"/>
    <property type="match status" value="3"/>
</dbReference>
<name>A0AAU8FSD2_9BACT</name>
<gene>
    <name evidence="2" type="ORF">ABV298_07950</name>
</gene>
<proteinExistence type="predicted"/>
<accession>A0AAU8FSD2</accession>
<evidence type="ECO:0000313" key="2">
    <source>
        <dbReference type="EMBL" id="XCH26325.1"/>
    </source>
</evidence>
<sequence length="265" mass="29600">MKVLDSIAALLEKQQSAKPGRWQGRRSAPGDEAPSLTTTQIKPVDFNPNSASESELMGVGIPAFIARRIVKFRSRGGQFRRKEDLLKIYDFPPGLYTHLEKHIQIPRASPDAGTAAVPKSGAQVPERQITQDSKRIFDINQCDTTTLIRLKGIGSKLAQRILKFRDALGGFHSNEQLGEVYGLDPVALSELKRHASVITPVKKIQINIATIEEISRHPYLKNRKQVQILINYRQEHGPFGSLEDLRNAKALDDATLQKAKPYLSF</sequence>
<dbReference type="InterPro" id="IPR010994">
    <property type="entry name" value="RuvA_2-like"/>
</dbReference>
<dbReference type="PANTHER" id="PTHR21180:SF32">
    <property type="entry name" value="ENDONUCLEASE_EXONUCLEASE_PHOSPHATASE FAMILY DOMAIN-CONTAINING PROTEIN 1"/>
    <property type="match status" value="1"/>
</dbReference>
<dbReference type="EMBL" id="CP159289">
    <property type="protein sequence ID" value="XCH26325.1"/>
    <property type="molecule type" value="Genomic_DNA"/>
</dbReference>
<organism evidence="2">
    <name type="scientific">Dyadobacter sp. 676</name>
    <dbReference type="NCBI Taxonomy" id="3088362"/>
    <lineage>
        <taxon>Bacteria</taxon>
        <taxon>Pseudomonadati</taxon>
        <taxon>Bacteroidota</taxon>
        <taxon>Cytophagia</taxon>
        <taxon>Cytophagales</taxon>
        <taxon>Spirosomataceae</taxon>
        <taxon>Dyadobacter</taxon>
    </lineage>
</organism>
<dbReference type="Pfam" id="PF12836">
    <property type="entry name" value="HHH_3"/>
    <property type="match status" value="3"/>
</dbReference>
<dbReference type="Gene3D" id="1.10.150.310">
    <property type="entry name" value="Tex RuvX-like domain-like"/>
    <property type="match status" value="1"/>
</dbReference>
<dbReference type="PANTHER" id="PTHR21180">
    <property type="entry name" value="ENDONUCLEASE/EXONUCLEASE/PHOSPHATASE FAMILY DOMAIN-CONTAINING PROTEIN 1"/>
    <property type="match status" value="1"/>
</dbReference>
<dbReference type="InterPro" id="IPR051675">
    <property type="entry name" value="Endo/Exo/Phosphatase_dom_1"/>
</dbReference>
<dbReference type="GO" id="GO:0015627">
    <property type="term" value="C:type II protein secretion system complex"/>
    <property type="evidence" value="ECO:0007669"/>
    <property type="project" value="TreeGrafter"/>
</dbReference>
<reference evidence="2" key="1">
    <citation type="submission" date="2024-06" db="EMBL/GenBank/DDBJ databases">
        <title>Sequencing and assembly of the genome of Dyadobacter sp. strain 676, a symbiont of Cyamopsis tetragonoloba.</title>
        <authorList>
            <person name="Guro P."/>
            <person name="Sazanova A."/>
            <person name="Kuznetsova I."/>
            <person name="Belimov A."/>
            <person name="Safronova V."/>
        </authorList>
    </citation>
    <scope>NUCLEOTIDE SEQUENCE</scope>
    <source>
        <strain evidence="2">676</strain>
    </source>
</reference>
<dbReference type="Gene3D" id="1.10.150.280">
    <property type="entry name" value="AF1531-like domain"/>
    <property type="match status" value="2"/>
</dbReference>